<keyword evidence="3" id="KW-1185">Reference proteome</keyword>
<keyword evidence="1" id="KW-1133">Transmembrane helix</keyword>
<name>A0A0V8HPQ3_9BACI</name>
<feature type="transmembrane region" description="Helical" evidence="1">
    <location>
        <begin position="63"/>
        <end position="81"/>
    </location>
</feature>
<dbReference type="Proteomes" id="UP000181997">
    <property type="component" value="Unassembled WGS sequence"/>
</dbReference>
<protein>
    <submittedName>
        <fullName evidence="2">Uncharacterized protein</fullName>
    </submittedName>
</protein>
<accession>A0A0V8HPQ3</accession>
<reference evidence="3" key="1">
    <citation type="submission" date="2016-08" db="EMBL/GenBank/DDBJ databases">
        <authorList>
            <person name="Varghese N."/>
            <person name="Submissions Spin"/>
        </authorList>
    </citation>
    <scope>NUCLEOTIDE SEQUENCE [LARGE SCALE GENOMIC DNA]</scope>
    <source>
        <strain evidence="3">SGD-1123</strain>
    </source>
</reference>
<dbReference type="RefSeq" id="WP_058297244.1">
    <property type="nucleotide sequence ID" value="NZ_FMAU01000001.1"/>
</dbReference>
<feature type="transmembrane region" description="Helical" evidence="1">
    <location>
        <begin position="40"/>
        <end position="57"/>
    </location>
</feature>
<evidence type="ECO:0000313" key="3">
    <source>
        <dbReference type="Proteomes" id="UP000181997"/>
    </source>
</evidence>
<feature type="transmembrane region" description="Helical" evidence="1">
    <location>
        <begin position="6"/>
        <end position="28"/>
    </location>
</feature>
<organism evidence="2 3">
    <name type="scientific">[Bacillus] enclensis</name>
    <dbReference type="NCBI Taxonomy" id="1402860"/>
    <lineage>
        <taxon>Bacteria</taxon>
        <taxon>Bacillati</taxon>
        <taxon>Bacillota</taxon>
        <taxon>Bacilli</taxon>
        <taxon>Bacillales</taxon>
        <taxon>Bacillaceae</taxon>
        <taxon>Rossellomorea</taxon>
    </lineage>
</organism>
<evidence type="ECO:0000256" key="1">
    <source>
        <dbReference type="SAM" id="Phobius"/>
    </source>
</evidence>
<keyword evidence="1" id="KW-0812">Transmembrane</keyword>
<dbReference type="AlphaFoldDB" id="A0A0V8HPQ3"/>
<evidence type="ECO:0000313" key="2">
    <source>
        <dbReference type="EMBL" id="SCB76241.1"/>
    </source>
</evidence>
<proteinExistence type="predicted"/>
<keyword evidence="1" id="KW-0472">Membrane</keyword>
<sequence length="111" mass="12917">MEFSLGDFSIVLPPFFITIFAIIILFFLVRWSKQLETGRYKVFIYFLISTHIGPGFSEDTKEGTFELWFPLGFIVVLFYMFLSKRKHPSKMKASILGCCVALYRLILHYAG</sequence>
<dbReference type="OrthoDB" id="2427691at2"/>
<gene>
    <name evidence="2" type="ORF">GA0061094_0340</name>
</gene>
<dbReference type="EMBL" id="FMAU01000001">
    <property type="protein sequence ID" value="SCB76241.1"/>
    <property type="molecule type" value="Genomic_DNA"/>
</dbReference>